<feature type="compositionally biased region" description="Pro residues" evidence="1">
    <location>
        <begin position="195"/>
        <end position="207"/>
    </location>
</feature>
<feature type="compositionally biased region" description="Low complexity" evidence="1">
    <location>
        <begin position="494"/>
        <end position="503"/>
    </location>
</feature>
<feature type="compositionally biased region" description="Low complexity" evidence="1">
    <location>
        <begin position="325"/>
        <end position="339"/>
    </location>
</feature>
<feature type="compositionally biased region" description="Low complexity" evidence="1">
    <location>
        <begin position="682"/>
        <end position="696"/>
    </location>
</feature>
<dbReference type="AlphaFoldDB" id="A0A423SEW6"/>
<feature type="region of interest" description="Disordered" evidence="1">
    <location>
        <begin position="713"/>
        <end position="743"/>
    </location>
</feature>
<dbReference type="Proteomes" id="UP000283509">
    <property type="component" value="Unassembled WGS sequence"/>
</dbReference>
<feature type="region of interest" description="Disordered" evidence="1">
    <location>
        <begin position="629"/>
        <end position="662"/>
    </location>
</feature>
<dbReference type="PROSITE" id="PS50940">
    <property type="entry name" value="CHIT_BIND_II"/>
    <property type="match status" value="1"/>
</dbReference>
<feature type="region of interest" description="Disordered" evidence="1">
    <location>
        <begin position="75"/>
        <end position="100"/>
    </location>
</feature>
<dbReference type="EMBL" id="QCYY01003559">
    <property type="protein sequence ID" value="ROT62734.1"/>
    <property type="molecule type" value="Genomic_DNA"/>
</dbReference>
<feature type="compositionally biased region" description="Low complexity" evidence="1">
    <location>
        <begin position="473"/>
        <end position="484"/>
    </location>
</feature>
<evidence type="ECO:0000256" key="1">
    <source>
        <dbReference type="SAM" id="MobiDB-lite"/>
    </source>
</evidence>
<evidence type="ECO:0000313" key="4">
    <source>
        <dbReference type="Proteomes" id="UP000283509"/>
    </source>
</evidence>
<feature type="domain" description="Chitin-binding type-2" evidence="2">
    <location>
        <begin position="1"/>
        <end position="39"/>
    </location>
</feature>
<dbReference type="Pfam" id="PF01607">
    <property type="entry name" value="CBM_14"/>
    <property type="match status" value="1"/>
</dbReference>
<dbReference type="SUPFAM" id="SSF57625">
    <property type="entry name" value="Invertebrate chitin-binding proteins"/>
    <property type="match status" value="1"/>
</dbReference>
<dbReference type="OrthoDB" id="10593728at2759"/>
<feature type="compositionally biased region" description="Pro residues" evidence="1">
    <location>
        <begin position="340"/>
        <end position="349"/>
    </location>
</feature>
<feature type="non-terminal residue" evidence="3">
    <location>
        <position position="1"/>
    </location>
</feature>
<proteinExistence type="predicted"/>
<feature type="compositionally biased region" description="Pro residues" evidence="1">
    <location>
        <begin position="437"/>
        <end position="447"/>
    </location>
</feature>
<name>A0A423SEW6_PENVA</name>
<reference evidence="3 4" key="1">
    <citation type="submission" date="2018-04" db="EMBL/GenBank/DDBJ databases">
        <authorList>
            <person name="Zhang X."/>
            <person name="Yuan J."/>
            <person name="Li F."/>
            <person name="Xiang J."/>
        </authorList>
    </citation>
    <scope>NUCLEOTIDE SEQUENCE [LARGE SCALE GENOMIC DNA]</scope>
    <source>
        <tissue evidence="3">Muscle</tissue>
    </source>
</reference>
<evidence type="ECO:0000313" key="3">
    <source>
        <dbReference type="EMBL" id="ROT62734.1"/>
    </source>
</evidence>
<feature type="compositionally biased region" description="Pro residues" evidence="1">
    <location>
        <begin position="417"/>
        <end position="430"/>
    </location>
</feature>
<comment type="caution">
    <text evidence="3">The sequence shown here is derived from an EMBL/GenBank/DDBJ whole genome shotgun (WGS) entry which is preliminary data.</text>
</comment>
<sequence>VFHVCEPGNAQHDFLCPEGTIFNQKYIVCDWWYNVDCPKSPDFFELNLEFFKEGEVTSPPLTAVPGPKGAVARLAARPQQGSRRPQRRRPQGQRRQQVAVTEVPLQAAGTMRTPQASVYVPPLPPTLQQVSIAAERQVSPAVTSVAGLSYEAPPRNAALSQALRDRGRLRGARRRGQSRSRPPGEAFPEKLIDSPLPPPPHPSALYEPPPVVHTELIHNHVDQVPQEQNQNVQIHLHIHPGSLGAEVDAARAPAPDLQPAPPRPRLTFLATPEPLPRVPPTRTTLLHAPTAPAPAHQDERPSPTSSPRSLVPRLAPRHPAPTPHAPTETAAPSAPAADPSSPPPTPYPAATPVPLYPVAAHHSVTPTYRATTLEYHPTTPKTRLPAAKYTSSAPFAIDPHRLQSYPKPLPYHSLTSPPRPPAPAPPPPAPHDASSAAPPPSRPPCFPSPSSVARARGLRLLFHALPPHPPHPSVAHHPSAASYPAPHPPPHPSAAPTRPSASPFRVPLPPAPPPSATPLPSLSTPHPRASLVVPESTKPALTKEQATYYWQKYYQDLGKFFSYNPYSPGAQEPVRPLPKVSSASRPLHNGHGPQPPLQSLEGSAVVPEGASSLYPPPIRCVPPRAAGAPCAAHSRNTISPTRPITTRGEHTSTLPVDTHPTPQPVNSSVDLAQLFIDPSLNSIDSSEIPPTSSEPPLDASVFPLDFPLSRLRLRRPETLTSTERQEKPDVPTTDDNKTRQQNIFGTRANNKDIVFATPQPPNGVHPILKLASALDEKPETKVTNKGVGVFFDSRLTLFRNTSDQPQQRTDGVTSYASRDIPTQRDVGLRKAVLPLCWHHSQTHNGRQTWAISSWASEA</sequence>
<protein>
    <recommendedName>
        <fullName evidence="2">Chitin-binding type-2 domain-containing protein</fullName>
    </recommendedName>
</protein>
<dbReference type="InterPro" id="IPR002557">
    <property type="entry name" value="Chitin-bd_dom"/>
</dbReference>
<evidence type="ECO:0000259" key="2">
    <source>
        <dbReference type="PROSITE" id="PS50940"/>
    </source>
</evidence>
<feature type="region of interest" description="Disordered" evidence="1">
    <location>
        <begin position="253"/>
        <end position="349"/>
    </location>
</feature>
<feature type="compositionally biased region" description="Low complexity" evidence="1">
    <location>
        <begin position="280"/>
        <end position="295"/>
    </location>
</feature>
<gene>
    <name evidence="3" type="ORF">C7M84_019402</name>
</gene>
<feature type="region of interest" description="Disordered" evidence="1">
    <location>
        <begin position="164"/>
        <end position="207"/>
    </location>
</feature>
<accession>A0A423SEW6</accession>
<dbReference type="GO" id="GO:0005576">
    <property type="term" value="C:extracellular region"/>
    <property type="evidence" value="ECO:0007669"/>
    <property type="project" value="InterPro"/>
</dbReference>
<dbReference type="InterPro" id="IPR036508">
    <property type="entry name" value="Chitin-bd_dom_sf"/>
</dbReference>
<feature type="compositionally biased region" description="Basic and acidic residues" evidence="1">
    <location>
        <begin position="723"/>
        <end position="738"/>
    </location>
</feature>
<feature type="region of interest" description="Disordered" evidence="1">
    <location>
        <begin position="463"/>
        <end position="537"/>
    </location>
</feature>
<dbReference type="GO" id="GO:0008061">
    <property type="term" value="F:chitin binding"/>
    <property type="evidence" value="ECO:0007669"/>
    <property type="project" value="InterPro"/>
</dbReference>
<reference evidence="3 4" key="2">
    <citation type="submission" date="2019-01" db="EMBL/GenBank/DDBJ databases">
        <title>The decoding of complex shrimp genome reveals the adaptation for benthos swimmer, frequently molting mechanism and breeding impact on genome.</title>
        <authorList>
            <person name="Sun Y."/>
            <person name="Gao Y."/>
            <person name="Yu Y."/>
        </authorList>
    </citation>
    <scope>NUCLEOTIDE SEQUENCE [LARGE SCALE GENOMIC DNA]</scope>
    <source>
        <tissue evidence="3">Muscle</tissue>
    </source>
</reference>
<feature type="region of interest" description="Disordered" evidence="1">
    <location>
        <begin position="682"/>
        <end position="701"/>
    </location>
</feature>
<feature type="compositionally biased region" description="Basic residues" evidence="1">
    <location>
        <begin position="169"/>
        <end position="178"/>
    </location>
</feature>
<dbReference type="Gene3D" id="2.170.140.10">
    <property type="entry name" value="Chitin binding domain"/>
    <property type="match status" value="1"/>
</dbReference>
<feature type="compositionally biased region" description="Polar residues" evidence="1">
    <location>
        <begin position="634"/>
        <end position="644"/>
    </location>
</feature>
<feature type="region of interest" description="Disordered" evidence="1">
    <location>
        <begin position="570"/>
        <end position="600"/>
    </location>
</feature>
<keyword evidence="4" id="KW-1185">Reference proteome</keyword>
<feature type="region of interest" description="Disordered" evidence="1">
    <location>
        <begin position="399"/>
        <end position="451"/>
    </location>
</feature>
<feature type="compositionally biased region" description="Pro residues" evidence="1">
    <location>
        <begin position="506"/>
        <end position="517"/>
    </location>
</feature>
<organism evidence="3 4">
    <name type="scientific">Penaeus vannamei</name>
    <name type="common">Whiteleg shrimp</name>
    <name type="synonym">Litopenaeus vannamei</name>
    <dbReference type="NCBI Taxonomy" id="6689"/>
    <lineage>
        <taxon>Eukaryota</taxon>
        <taxon>Metazoa</taxon>
        <taxon>Ecdysozoa</taxon>
        <taxon>Arthropoda</taxon>
        <taxon>Crustacea</taxon>
        <taxon>Multicrustacea</taxon>
        <taxon>Malacostraca</taxon>
        <taxon>Eumalacostraca</taxon>
        <taxon>Eucarida</taxon>
        <taxon>Decapoda</taxon>
        <taxon>Dendrobranchiata</taxon>
        <taxon>Penaeoidea</taxon>
        <taxon>Penaeidae</taxon>
        <taxon>Penaeus</taxon>
    </lineage>
</organism>